<evidence type="ECO:0000313" key="1">
    <source>
        <dbReference type="EMBL" id="MBP2329409.1"/>
    </source>
</evidence>
<comment type="caution">
    <text evidence="1">The sequence shown here is derived from an EMBL/GenBank/DDBJ whole genome shotgun (WGS) entry which is preliminary data.</text>
</comment>
<sequence length="72" mass="8297">MRLLDLDGAGPDSITPFDHKDARRVWAARQDARRAVFAYLSYHIHDRLHSTLEYRTPRETRVGYCQGLALVA</sequence>
<dbReference type="EMBL" id="JAGINW010000001">
    <property type="protein sequence ID" value="MBP2329409.1"/>
    <property type="molecule type" value="Genomic_DNA"/>
</dbReference>
<dbReference type="Proteomes" id="UP001519332">
    <property type="component" value="Unassembled WGS sequence"/>
</dbReference>
<reference evidence="1 2" key="1">
    <citation type="submission" date="2021-03" db="EMBL/GenBank/DDBJ databases">
        <title>Sequencing the genomes of 1000 actinobacteria strains.</title>
        <authorList>
            <person name="Klenk H.-P."/>
        </authorList>
    </citation>
    <scope>NUCLEOTIDE SEQUENCE [LARGE SCALE GENOMIC DNA]</scope>
    <source>
        <strain evidence="1 2">DSM 46670</strain>
    </source>
</reference>
<evidence type="ECO:0000313" key="2">
    <source>
        <dbReference type="Proteomes" id="UP001519332"/>
    </source>
</evidence>
<accession>A0ABS4TZL4</accession>
<keyword evidence="2" id="KW-1185">Reference proteome</keyword>
<name>A0ABS4TZL4_9PSEU</name>
<protein>
    <submittedName>
        <fullName evidence="1">Uncharacterized protein</fullName>
    </submittedName>
</protein>
<organism evidence="1 2">
    <name type="scientific">Kibdelosporangium banguiense</name>
    <dbReference type="NCBI Taxonomy" id="1365924"/>
    <lineage>
        <taxon>Bacteria</taxon>
        <taxon>Bacillati</taxon>
        <taxon>Actinomycetota</taxon>
        <taxon>Actinomycetes</taxon>
        <taxon>Pseudonocardiales</taxon>
        <taxon>Pseudonocardiaceae</taxon>
        <taxon>Kibdelosporangium</taxon>
    </lineage>
</organism>
<gene>
    <name evidence="1" type="ORF">JOF56_009794</name>
</gene>
<proteinExistence type="predicted"/>